<evidence type="ECO:0000313" key="4">
    <source>
        <dbReference type="Proteomes" id="UP000507470"/>
    </source>
</evidence>
<feature type="transmembrane region" description="Helical" evidence="2">
    <location>
        <begin position="268"/>
        <end position="292"/>
    </location>
</feature>
<keyword evidence="2" id="KW-0812">Transmembrane</keyword>
<dbReference type="OrthoDB" id="6133711at2759"/>
<dbReference type="EMBL" id="CACVKT020010437">
    <property type="protein sequence ID" value="CAC5426597.1"/>
    <property type="molecule type" value="Genomic_DNA"/>
</dbReference>
<keyword evidence="2" id="KW-0472">Membrane</keyword>
<feature type="compositionally biased region" description="Basic and acidic residues" evidence="1">
    <location>
        <begin position="465"/>
        <end position="484"/>
    </location>
</feature>
<dbReference type="Proteomes" id="UP000507470">
    <property type="component" value="Unassembled WGS sequence"/>
</dbReference>
<evidence type="ECO:0000256" key="2">
    <source>
        <dbReference type="SAM" id="Phobius"/>
    </source>
</evidence>
<protein>
    <submittedName>
        <fullName evidence="3">Uncharacterized protein</fullName>
    </submittedName>
</protein>
<feature type="region of interest" description="Disordered" evidence="1">
    <location>
        <begin position="461"/>
        <end position="492"/>
    </location>
</feature>
<accession>A0A6J8F1H4</accession>
<proteinExistence type="predicted"/>
<keyword evidence="2" id="KW-1133">Transmembrane helix</keyword>
<keyword evidence="4" id="KW-1185">Reference proteome</keyword>
<organism evidence="3 4">
    <name type="scientific">Mytilus coruscus</name>
    <name type="common">Sea mussel</name>
    <dbReference type="NCBI Taxonomy" id="42192"/>
    <lineage>
        <taxon>Eukaryota</taxon>
        <taxon>Metazoa</taxon>
        <taxon>Spiralia</taxon>
        <taxon>Lophotrochozoa</taxon>
        <taxon>Mollusca</taxon>
        <taxon>Bivalvia</taxon>
        <taxon>Autobranchia</taxon>
        <taxon>Pteriomorphia</taxon>
        <taxon>Mytilida</taxon>
        <taxon>Mytiloidea</taxon>
        <taxon>Mytilidae</taxon>
        <taxon>Mytilinae</taxon>
        <taxon>Mytilus</taxon>
    </lineage>
</organism>
<evidence type="ECO:0000256" key="1">
    <source>
        <dbReference type="SAM" id="MobiDB-lite"/>
    </source>
</evidence>
<reference evidence="3 4" key="1">
    <citation type="submission" date="2020-06" db="EMBL/GenBank/DDBJ databases">
        <authorList>
            <person name="Li R."/>
            <person name="Bekaert M."/>
        </authorList>
    </citation>
    <scope>NUCLEOTIDE SEQUENCE [LARGE SCALE GENOMIC DNA]</scope>
    <source>
        <strain evidence="4">wild</strain>
    </source>
</reference>
<evidence type="ECO:0000313" key="3">
    <source>
        <dbReference type="EMBL" id="CAC5426597.1"/>
    </source>
</evidence>
<dbReference type="AlphaFoldDB" id="A0A6J8F1H4"/>
<gene>
    <name evidence="3" type="ORF">MCOR_58292</name>
</gene>
<name>A0A6J8F1H4_MYTCO</name>
<sequence length="492" mass="53662">MYNIPLQSYNVSILILDTKREPCSTAKGLSVVNICKDDTKIQDMSNSVLIKANTTENCTCKLYVTNQDQDIAVNIQKYGQQKSSSPSHFGCGLVLEFEIRGNTFWESQCIVENRIITISITNNDEMAIRSIAVNGTLKPDEGYCIEIRKASHVGEGNKLNLTCGIDRTPTSDTTQSAETTTKMGKTTNLLQPPTTTATITTTTATVPTKLVPTSSSATTTTTTTTTATTTTIETDEFTTATITSADDSGSTKQTNQQSVTKDNDDTTILAAGAAGGGFVILIVVIIVVVVFYRRYHQKPTSKPGPAFDNEYDAYGMRDNVLYVSSQPTDIAEPKNQADCQDTKRISVDIDGNYSTVDLDEIPTVEESTGDYSSIALDKLTPSKSNMNESTNEKPMIAPKPKQKMTIQDDVYSVPDKKRVKHVTAPGKHGCEYAVVSKPNKSNFDKSEDQLLTSNVYAVVAKKKRMSDEKGTNQKRDSLASENNRETGQSSKN</sequence>